<dbReference type="InterPro" id="IPR036422">
    <property type="entry name" value="RuBisCO_lsu_N_sf"/>
</dbReference>
<dbReference type="PANTHER" id="PTHR42704:SF17">
    <property type="entry name" value="RIBULOSE BISPHOSPHATE CARBOXYLASE LARGE CHAIN"/>
    <property type="match status" value="1"/>
</dbReference>
<dbReference type="SFLD" id="SFLDG00301">
    <property type="entry name" value="RuBisCO-like_proteins"/>
    <property type="match status" value="1"/>
</dbReference>
<sequence>MFFRVLYELESTVSLFDAAENISIGQSVGNPKVRNGWETPELWERAGCRIEGDVEAMKQVKSGDVWIQYPLANIDLATDGVSQLLCQVMGGQLDINSIRRCVVKDIDMPEEVVSKYFMGPKYGIQKIREFVNVHDKPLLGGIVKPKVGITKDVLLEIVKQMVEGGVNFIKEDEIMANPIHCPLEERVPLISEYLKDKNVVYCFCINGDADVVLDRVKFVAAHGGNGVHVNFWSGIGIYKRIRELDLPIYVHYQKSGISILSDPRHAFHIEWNVFCKLAGWCGVDFIHAGMIGGYSDNDRNEMRQVLETLHKAGVMPALSCGMHPGLVDALRKSIGNDWMANCGGAIHGHPNGTFAGARAMRQAIDGTHGDEYDVAIQKWGFVETL</sequence>
<dbReference type="InterPro" id="IPR020878">
    <property type="entry name" value="RuBisCo_large_chain_AS"/>
</dbReference>
<name>A0A6C0D900_9ZZZZ</name>
<dbReference type="InterPro" id="IPR036376">
    <property type="entry name" value="RuBisCO_lsu_C_sf"/>
</dbReference>
<feature type="domain" description="Ribulose bisphosphate carboxylase large subunit C-terminal" evidence="1">
    <location>
        <begin position="123"/>
        <end position="309"/>
    </location>
</feature>
<dbReference type="GO" id="GO:0016984">
    <property type="term" value="F:ribulose-bisphosphate carboxylase activity"/>
    <property type="evidence" value="ECO:0007669"/>
    <property type="project" value="InterPro"/>
</dbReference>
<dbReference type="InterPro" id="IPR033966">
    <property type="entry name" value="RuBisCO"/>
</dbReference>
<dbReference type="SUPFAM" id="SSF51649">
    <property type="entry name" value="RuBisCo, C-terminal domain"/>
    <property type="match status" value="1"/>
</dbReference>
<dbReference type="AlphaFoldDB" id="A0A6C0D900"/>
<reference evidence="2" key="1">
    <citation type="journal article" date="2020" name="Nature">
        <title>Giant virus diversity and host interactions through global metagenomics.</title>
        <authorList>
            <person name="Schulz F."/>
            <person name="Roux S."/>
            <person name="Paez-Espino D."/>
            <person name="Jungbluth S."/>
            <person name="Walsh D.A."/>
            <person name="Denef V.J."/>
            <person name="McMahon K.D."/>
            <person name="Konstantinidis K.T."/>
            <person name="Eloe-Fadrosh E.A."/>
            <person name="Kyrpides N.C."/>
            <person name="Woyke T."/>
        </authorList>
    </citation>
    <scope>NUCLEOTIDE SEQUENCE</scope>
    <source>
        <strain evidence="2">GVMAG-M-3300023174-129</strain>
    </source>
</reference>
<dbReference type="Gene3D" id="3.30.70.150">
    <property type="entry name" value="RuBisCO large subunit, N-terminal domain"/>
    <property type="match status" value="1"/>
</dbReference>
<dbReference type="GO" id="GO:0015977">
    <property type="term" value="P:carbon fixation"/>
    <property type="evidence" value="ECO:0007669"/>
    <property type="project" value="InterPro"/>
</dbReference>
<evidence type="ECO:0000259" key="1">
    <source>
        <dbReference type="Pfam" id="PF00016"/>
    </source>
</evidence>
<proteinExistence type="predicted"/>
<dbReference type="SUPFAM" id="SSF54966">
    <property type="entry name" value="RuBisCO, large subunit, small (N-terminal) domain"/>
    <property type="match status" value="1"/>
</dbReference>
<dbReference type="PANTHER" id="PTHR42704">
    <property type="entry name" value="RIBULOSE BISPHOSPHATE CARBOXYLASE"/>
    <property type="match status" value="1"/>
</dbReference>
<accession>A0A6C0D900</accession>
<feature type="domain" description="Ribulose bisphosphate carboxylase large subunit C-terminal" evidence="1">
    <location>
        <begin position="312"/>
        <end position="368"/>
    </location>
</feature>
<dbReference type="PROSITE" id="PS00157">
    <property type="entry name" value="RUBISCO_LARGE"/>
    <property type="match status" value="1"/>
</dbReference>
<dbReference type="EMBL" id="MN739541">
    <property type="protein sequence ID" value="QHT12145.1"/>
    <property type="molecule type" value="Genomic_DNA"/>
</dbReference>
<organism evidence="2">
    <name type="scientific">viral metagenome</name>
    <dbReference type="NCBI Taxonomy" id="1070528"/>
    <lineage>
        <taxon>unclassified sequences</taxon>
        <taxon>metagenomes</taxon>
        <taxon>organismal metagenomes</taxon>
    </lineage>
</organism>
<dbReference type="SFLD" id="SFLDS00014">
    <property type="entry name" value="RuBisCO"/>
    <property type="match status" value="1"/>
</dbReference>
<dbReference type="GO" id="GO:0000287">
    <property type="term" value="F:magnesium ion binding"/>
    <property type="evidence" value="ECO:0007669"/>
    <property type="project" value="InterPro"/>
</dbReference>
<dbReference type="Pfam" id="PF00016">
    <property type="entry name" value="RuBisCO_large"/>
    <property type="match status" value="2"/>
</dbReference>
<evidence type="ECO:0000313" key="2">
    <source>
        <dbReference type="EMBL" id="QHT12145.1"/>
    </source>
</evidence>
<dbReference type="InterPro" id="IPR000685">
    <property type="entry name" value="RuBisCO_lsu_C"/>
</dbReference>
<dbReference type="Gene3D" id="3.20.20.110">
    <property type="entry name" value="Ribulose bisphosphate carboxylase, large subunit, C-terminal domain"/>
    <property type="match status" value="1"/>
</dbReference>
<protein>
    <recommendedName>
        <fullName evidence="1">Ribulose bisphosphate carboxylase large subunit C-terminal domain-containing protein</fullName>
    </recommendedName>
</protein>